<dbReference type="Pfam" id="PF00291">
    <property type="entry name" value="PALP"/>
    <property type="match status" value="1"/>
</dbReference>
<dbReference type="Gene3D" id="3.40.50.1100">
    <property type="match status" value="2"/>
</dbReference>
<dbReference type="PROSITE" id="PS00165">
    <property type="entry name" value="DEHYDRATASE_SER_THR"/>
    <property type="match status" value="1"/>
</dbReference>
<name>A0ABR1FLN9_AURAN</name>
<dbReference type="SUPFAM" id="SSF53686">
    <property type="entry name" value="Tryptophan synthase beta subunit-like PLP-dependent enzymes"/>
    <property type="match status" value="1"/>
</dbReference>
<dbReference type="GO" id="GO:0030170">
    <property type="term" value="F:pyridoxal phosphate binding"/>
    <property type="evidence" value="ECO:0007669"/>
    <property type="project" value="InterPro"/>
</dbReference>
<dbReference type="GO" id="GO:0030378">
    <property type="term" value="F:serine racemase activity"/>
    <property type="evidence" value="ECO:0007669"/>
    <property type="project" value="TreeGrafter"/>
</dbReference>
<reference evidence="1 2" key="1">
    <citation type="submission" date="2024-03" db="EMBL/GenBank/DDBJ databases">
        <title>Aureococcus anophagefferens CCMP1851 and Kratosvirus quantuckense: Draft genome of a second virus-susceptible host strain in the model system.</title>
        <authorList>
            <person name="Chase E."/>
            <person name="Truchon A.R."/>
            <person name="Schepens W."/>
            <person name="Wilhelm S.W."/>
        </authorList>
    </citation>
    <scope>NUCLEOTIDE SEQUENCE [LARGE SCALE GENOMIC DNA]</scope>
    <source>
        <strain evidence="1 2">CCMP1851</strain>
    </source>
</reference>
<accession>A0ABR1FLN9</accession>
<evidence type="ECO:0000313" key="1">
    <source>
        <dbReference type="EMBL" id="KAK7233094.1"/>
    </source>
</evidence>
<comment type="caution">
    <text evidence="1">The sequence shown here is derived from an EMBL/GenBank/DDBJ whole genome shotgun (WGS) entry which is preliminary data.</text>
</comment>
<organism evidence="1 2">
    <name type="scientific">Aureococcus anophagefferens</name>
    <name type="common">Harmful bloom alga</name>
    <dbReference type="NCBI Taxonomy" id="44056"/>
    <lineage>
        <taxon>Eukaryota</taxon>
        <taxon>Sar</taxon>
        <taxon>Stramenopiles</taxon>
        <taxon>Ochrophyta</taxon>
        <taxon>Pelagophyceae</taxon>
        <taxon>Pelagomonadales</taxon>
        <taxon>Pelagomonadaceae</taxon>
        <taxon>Aureococcus</taxon>
    </lineage>
</organism>
<dbReference type="InterPro" id="IPR036052">
    <property type="entry name" value="TrpB-like_PALP_sf"/>
</dbReference>
<dbReference type="GO" id="GO:0070179">
    <property type="term" value="P:D-serine biosynthetic process"/>
    <property type="evidence" value="ECO:0007669"/>
    <property type="project" value="TreeGrafter"/>
</dbReference>
<protein>
    <submittedName>
        <fullName evidence="1">Serine racemase</fullName>
    </submittedName>
</protein>
<dbReference type="GO" id="GO:0018114">
    <property type="term" value="F:threonine racemase activity"/>
    <property type="evidence" value="ECO:0007669"/>
    <property type="project" value="TreeGrafter"/>
</dbReference>
<dbReference type="PANTHER" id="PTHR43050:SF1">
    <property type="entry name" value="SERINE RACEMASE"/>
    <property type="match status" value="1"/>
</dbReference>
<dbReference type="KEGG" id="aaf:AURANDRAFT_31782"/>
<dbReference type="InterPro" id="IPR000634">
    <property type="entry name" value="Ser/Thr_deHydtase_PyrdxlP-BS"/>
</dbReference>
<dbReference type="GO" id="GO:0005524">
    <property type="term" value="F:ATP binding"/>
    <property type="evidence" value="ECO:0007669"/>
    <property type="project" value="TreeGrafter"/>
</dbReference>
<proteinExistence type="predicted"/>
<dbReference type="GO" id="GO:0003941">
    <property type="term" value="F:L-serine ammonia-lyase activity"/>
    <property type="evidence" value="ECO:0007669"/>
    <property type="project" value="TreeGrafter"/>
</dbReference>
<evidence type="ECO:0000313" key="2">
    <source>
        <dbReference type="Proteomes" id="UP001363151"/>
    </source>
</evidence>
<dbReference type="GO" id="GO:0000287">
    <property type="term" value="F:magnesium ion binding"/>
    <property type="evidence" value="ECO:0007669"/>
    <property type="project" value="TreeGrafter"/>
</dbReference>
<dbReference type="PANTHER" id="PTHR43050">
    <property type="entry name" value="SERINE / THREONINE RACEMASE FAMILY MEMBER"/>
    <property type="match status" value="1"/>
</dbReference>
<gene>
    <name evidence="1" type="ORF">SO694_00039270</name>
</gene>
<dbReference type="EMBL" id="JBBJCI010000364">
    <property type="protein sequence ID" value="KAK7233094.1"/>
    <property type="molecule type" value="Genomic_DNA"/>
</dbReference>
<dbReference type="InterPro" id="IPR001926">
    <property type="entry name" value="TrpB-like_PALP"/>
</dbReference>
<sequence length="351" mass="35134">MSRASKIAGLKTALTTVSPQSIRAAAERIAPYAVRTPVLRSDRIDALAGCEVHFKCEHLQVTGSFKARGALNAVLSLSDAEAAVGVVAHSTGNHGAAVARAAQARGAPCAIVVPTVTPAAKLANIARYGPAVVQCEPSPAARRAASEAEAARLGGATIVHPFDDGRVICGQGTIGLELLEDVAGLDAILVPVSGGGMLGGVAAACAGTSTRVIAVEPAGKALGAALAAGERVIFDEAELEARPTLATVADAMPTRLLGPNLAWPLSYGLLDARDVLAVDDAAIEAALRLTASELKQAVEPAGAVALAGLLSPAFAALRDDPERPLRRVAAVVCGGNVDAGTLAAILAGGGD</sequence>
<dbReference type="Proteomes" id="UP001363151">
    <property type="component" value="Unassembled WGS sequence"/>
</dbReference>
<keyword evidence="2" id="KW-1185">Reference proteome</keyword>